<evidence type="ECO:0000313" key="2">
    <source>
        <dbReference type="Proteomes" id="UP000289340"/>
    </source>
</evidence>
<accession>A0A445KFX0</accession>
<comment type="caution">
    <text evidence="1">The sequence shown here is derived from an EMBL/GenBank/DDBJ whole genome shotgun (WGS) entry which is preliminary data.</text>
</comment>
<dbReference type="AlphaFoldDB" id="A0A445KFX0"/>
<reference evidence="1 2" key="1">
    <citation type="submission" date="2018-09" db="EMBL/GenBank/DDBJ databases">
        <title>A high-quality reference genome of wild soybean provides a powerful tool to mine soybean genomes.</title>
        <authorList>
            <person name="Xie M."/>
            <person name="Chung C.Y.L."/>
            <person name="Li M.-W."/>
            <person name="Wong F.-L."/>
            <person name="Chan T.-F."/>
            <person name="Lam H.-M."/>
        </authorList>
    </citation>
    <scope>NUCLEOTIDE SEQUENCE [LARGE SCALE GENOMIC DNA]</scope>
    <source>
        <strain evidence="2">cv. W05</strain>
        <tissue evidence="1">Hypocotyl of etiolated seedlings</tissue>
    </source>
</reference>
<dbReference type="Proteomes" id="UP000289340">
    <property type="component" value="Chromosome 6"/>
</dbReference>
<proteinExistence type="predicted"/>
<organism evidence="1 2">
    <name type="scientific">Glycine soja</name>
    <name type="common">Wild soybean</name>
    <dbReference type="NCBI Taxonomy" id="3848"/>
    <lineage>
        <taxon>Eukaryota</taxon>
        <taxon>Viridiplantae</taxon>
        <taxon>Streptophyta</taxon>
        <taxon>Embryophyta</taxon>
        <taxon>Tracheophyta</taxon>
        <taxon>Spermatophyta</taxon>
        <taxon>Magnoliopsida</taxon>
        <taxon>eudicotyledons</taxon>
        <taxon>Gunneridae</taxon>
        <taxon>Pentapetalae</taxon>
        <taxon>rosids</taxon>
        <taxon>fabids</taxon>
        <taxon>Fabales</taxon>
        <taxon>Fabaceae</taxon>
        <taxon>Papilionoideae</taxon>
        <taxon>50 kb inversion clade</taxon>
        <taxon>NPAAA clade</taxon>
        <taxon>indigoferoid/millettioid clade</taxon>
        <taxon>Phaseoleae</taxon>
        <taxon>Glycine</taxon>
        <taxon>Glycine subgen. Soja</taxon>
    </lineage>
</organism>
<evidence type="ECO:0000313" key="1">
    <source>
        <dbReference type="EMBL" id="RZC09570.1"/>
    </source>
</evidence>
<sequence length="100" mass="12077">DSLTTVLKVTRLCPWKSWDRLLKNKKKVEKHIKVAIFISKTSWVQRRWKNTLKLRFLSQKLHGFRFVNTKALIFGGVLPLFCFLHEYRFCVEEKMCHFFS</sequence>
<keyword evidence="2" id="KW-1185">Reference proteome</keyword>
<feature type="non-terminal residue" evidence="1">
    <location>
        <position position="1"/>
    </location>
</feature>
<name>A0A445KFX0_GLYSO</name>
<dbReference type="EMBL" id="QZWG01000006">
    <property type="protein sequence ID" value="RZC09570.1"/>
    <property type="molecule type" value="Genomic_DNA"/>
</dbReference>
<protein>
    <submittedName>
        <fullName evidence="1">Uncharacterized protein</fullName>
    </submittedName>
</protein>
<gene>
    <name evidence="1" type="ORF">D0Y65_016071</name>
</gene>